<evidence type="ECO:0000313" key="2">
    <source>
        <dbReference type="EMBL" id="CAE6511565.1"/>
    </source>
</evidence>
<feature type="transmembrane region" description="Helical" evidence="1">
    <location>
        <begin position="134"/>
        <end position="153"/>
    </location>
</feature>
<dbReference type="EMBL" id="CAJMXA010003688">
    <property type="protein sequence ID" value="CAE6511565.1"/>
    <property type="molecule type" value="Genomic_DNA"/>
</dbReference>
<reference evidence="2" key="1">
    <citation type="submission" date="2021-01" db="EMBL/GenBank/DDBJ databases">
        <authorList>
            <person name="Kaushik A."/>
        </authorList>
    </citation>
    <scope>NUCLEOTIDE SEQUENCE</scope>
    <source>
        <strain evidence="2">AG6-10EEA</strain>
    </source>
</reference>
<sequence length="168" mass="18487">MSQRTAATILRLPDSLNGHALAVLLAASSALSFVTIPLVGPAIGYYQLFILIAVAPVTFIHHVVIIQLLRKHHDGTTKTYLVPECLTRKTNIGLMALLETAWLAGTAVGFWFYAEFHDSPDMVIMTGLAMTSNVVALLECLVFLALIVFCIRARNERLRALRELDLTP</sequence>
<comment type="caution">
    <text evidence="2">The sequence shown here is derived from an EMBL/GenBank/DDBJ whole genome shotgun (WGS) entry which is preliminary data.</text>
</comment>
<feature type="transmembrane region" description="Helical" evidence="1">
    <location>
        <begin position="45"/>
        <end position="69"/>
    </location>
</feature>
<dbReference type="Proteomes" id="UP000663853">
    <property type="component" value="Unassembled WGS sequence"/>
</dbReference>
<keyword evidence="1" id="KW-1133">Transmembrane helix</keyword>
<feature type="transmembrane region" description="Helical" evidence="1">
    <location>
        <begin position="90"/>
        <end position="114"/>
    </location>
</feature>
<protein>
    <submittedName>
        <fullName evidence="2">Uncharacterized protein</fullName>
    </submittedName>
</protein>
<evidence type="ECO:0000313" key="3">
    <source>
        <dbReference type="Proteomes" id="UP000663853"/>
    </source>
</evidence>
<accession>A0A8H3D5G3</accession>
<organism evidence="2 3">
    <name type="scientific">Rhizoctonia solani</name>
    <dbReference type="NCBI Taxonomy" id="456999"/>
    <lineage>
        <taxon>Eukaryota</taxon>
        <taxon>Fungi</taxon>
        <taxon>Dikarya</taxon>
        <taxon>Basidiomycota</taxon>
        <taxon>Agaricomycotina</taxon>
        <taxon>Agaricomycetes</taxon>
        <taxon>Cantharellales</taxon>
        <taxon>Ceratobasidiaceae</taxon>
        <taxon>Rhizoctonia</taxon>
    </lineage>
</organism>
<keyword evidence="1" id="KW-0812">Transmembrane</keyword>
<proteinExistence type="predicted"/>
<evidence type="ECO:0000256" key="1">
    <source>
        <dbReference type="SAM" id="Phobius"/>
    </source>
</evidence>
<feature type="transmembrane region" description="Helical" evidence="1">
    <location>
        <begin position="20"/>
        <end position="39"/>
    </location>
</feature>
<dbReference type="AlphaFoldDB" id="A0A8H3D5G3"/>
<gene>
    <name evidence="2" type="ORF">RDB_LOCUS129544</name>
</gene>
<keyword evidence="1" id="KW-0472">Membrane</keyword>
<name>A0A8H3D5G3_9AGAM</name>